<accession>A0A8S3SFW1</accession>
<sequence length="362" mass="40793">MFKKATHGKAAVNIPSYVRRPSTSTRQYHPEKFTQISTSTDAYKYSYIPRTITDWNSLPPEAFQATSLECFKEQLRRLQLHIINQLQWNLLFQDFVIRPSSSLATVLPEVDVSKWSPKGPACLQYLCLVPFVSIYNPDYQQSSSARKVKISVVHRKRRMKEVAGRTNCRNILDERRLRNAANENDFETVVELLEGGVDVCNADEKKRTALHFSSSQGNDKIVKALLDKGANPNLKDLLGNTPLHLAACTGKVPTVTLLLKAGTDIKSVDNFGRTPITLAKSRLKFLVEDKTYSSQRVKDEALEVTDMMKTFLNISGQTENAGQLEELCDRLKQVSTREDVDHVNQLLSNFASLAIEKNSNVT</sequence>
<dbReference type="EMBL" id="CAJPWZ010001640">
    <property type="protein sequence ID" value="CAG2219707.1"/>
    <property type="molecule type" value="Genomic_DNA"/>
</dbReference>
<evidence type="ECO:0000256" key="2">
    <source>
        <dbReference type="ARBA" id="ARBA00023043"/>
    </source>
</evidence>
<dbReference type="PROSITE" id="PS50297">
    <property type="entry name" value="ANK_REP_REGION"/>
    <property type="match status" value="2"/>
</dbReference>
<protein>
    <submittedName>
        <fullName evidence="4">ANKRD54</fullName>
    </submittedName>
</protein>
<organism evidence="4 5">
    <name type="scientific">Mytilus edulis</name>
    <name type="common">Blue mussel</name>
    <dbReference type="NCBI Taxonomy" id="6550"/>
    <lineage>
        <taxon>Eukaryota</taxon>
        <taxon>Metazoa</taxon>
        <taxon>Spiralia</taxon>
        <taxon>Lophotrochozoa</taxon>
        <taxon>Mollusca</taxon>
        <taxon>Bivalvia</taxon>
        <taxon>Autobranchia</taxon>
        <taxon>Pteriomorphia</taxon>
        <taxon>Mytilida</taxon>
        <taxon>Mytiloidea</taxon>
        <taxon>Mytilidae</taxon>
        <taxon>Mytilinae</taxon>
        <taxon>Mytilus</taxon>
    </lineage>
</organism>
<dbReference type="Pfam" id="PF12796">
    <property type="entry name" value="Ank_2"/>
    <property type="match status" value="1"/>
</dbReference>
<proteinExistence type="predicted"/>
<comment type="caution">
    <text evidence="4">The sequence shown here is derived from an EMBL/GenBank/DDBJ whole genome shotgun (WGS) entry which is preliminary data.</text>
</comment>
<reference evidence="4" key="1">
    <citation type="submission" date="2021-03" db="EMBL/GenBank/DDBJ databases">
        <authorList>
            <person name="Bekaert M."/>
        </authorList>
    </citation>
    <scope>NUCLEOTIDE SEQUENCE</scope>
</reference>
<keyword evidence="2 3" id="KW-0040">ANK repeat</keyword>
<dbReference type="Proteomes" id="UP000683360">
    <property type="component" value="Unassembled WGS sequence"/>
</dbReference>
<keyword evidence="1" id="KW-0677">Repeat</keyword>
<dbReference type="PROSITE" id="PS50088">
    <property type="entry name" value="ANK_REPEAT"/>
    <property type="match status" value="2"/>
</dbReference>
<dbReference type="Gene3D" id="1.25.40.20">
    <property type="entry name" value="Ankyrin repeat-containing domain"/>
    <property type="match status" value="2"/>
</dbReference>
<dbReference type="PANTHER" id="PTHR24171">
    <property type="entry name" value="ANKYRIN REPEAT DOMAIN-CONTAINING PROTEIN 39-RELATED"/>
    <property type="match status" value="1"/>
</dbReference>
<dbReference type="InterPro" id="IPR036770">
    <property type="entry name" value="Ankyrin_rpt-contain_sf"/>
</dbReference>
<evidence type="ECO:0000256" key="1">
    <source>
        <dbReference type="ARBA" id="ARBA00022737"/>
    </source>
</evidence>
<dbReference type="SUPFAM" id="SSF48403">
    <property type="entry name" value="Ankyrin repeat"/>
    <property type="match status" value="1"/>
</dbReference>
<name>A0A8S3SFW1_MYTED</name>
<evidence type="ECO:0000256" key="3">
    <source>
        <dbReference type="PROSITE-ProRule" id="PRU00023"/>
    </source>
</evidence>
<keyword evidence="5" id="KW-1185">Reference proteome</keyword>
<dbReference type="AlphaFoldDB" id="A0A8S3SFW1"/>
<feature type="repeat" description="ANK" evidence="3">
    <location>
        <begin position="238"/>
        <end position="270"/>
    </location>
</feature>
<evidence type="ECO:0000313" key="5">
    <source>
        <dbReference type="Proteomes" id="UP000683360"/>
    </source>
</evidence>
<dbReference type="InterPro" id="IPR002110">
    <property type="entry name" value="Ankyrin_rpt"/>
</dbReference>
<dbReference type="SMART" id="SM00248">
    <property type="entry name" value="ANK"/>
    <property type="match status" value="2"/>
</dbReference>
<evidence type="ECO:0000313" key="4">
    <source>
        <dbReference type="EMBL" id="CAG2219707.1"/>
    </source>
</evidence>
<gene>
    <name evidence="4" type="ORF">MEDL_33280</name>
</gene>
<feature type="repeat" description="ANK" evidence="3">
    <location>
        <begin position="205"/>
        <end position="237"/>
    </location>
</feature>
<dbReference type="OrthoDB" id="6279784at2759"/>